<evidence type="ECO:0000256" key="9">
    <source>
        <dbReference type="PIRSR" id="PIRSR600101-1"/>
    </source>
</evidence>
<dbReference type="AlphaFoldDB" id="A0A5B7TP46"/>
<evidence type="ECO:0000256" key="5">
    <source>
        <dbReference type="ARBA" id="ARBA00022801"/>
    </source>
</evidence>
<dbReference type="Proteomes" id="UP000306229">
    <property type="component" value="Chromosome"/>
</dbReference>
<dbReference type="EMBL" id="CP040749">
    <property type="protein sequence ID" value="QCX38495.1"/>
    <property type="molecule type" value="Genomic_DNA"/>
</dbReference>
<comment type="catalytic activity">
    <reaction evidence="2 11">
        <text>glutathione + H2O = L-cysteinylglycine + L-glutamate</text>
        <dbReference type="Rhea" id="RHEA:28807"/>
        <dbReference type="ChEBI" id="CHEBI:15377"/>
        <dbReference type="ChEBI" id="CHEBI:29985"/>
        <dbReference type="ChEBI" id="CHEBI:57925"/>
        <dbReference type="ChEBI" id="CHEBI:61694"/>
        <dbReference type="EC" id="3.4.19.13"/>
    </reaction>
</comment>
<dbReference type="GO" id="GO:0006751">
    <property type="term" value="P:glutathione catabolic process"/>
    <property type="evidence" value="ECO:0007669"/>
    <property type="project" value="UniProtKB-UniRule"/>
</dbReference>
<evidence type="ECO:0000256" key="3">
    <source>
        <dbReference type="ARBA" id="ARBA00009381"/>
    </source>
</evidence>
<keyword evidence="11" id="KW-0317">Glutathione biosynthesis</keyword>
<dbReference type="GO" id="GO:0036374">
    <property type="term" value="F:glutathione hydrolase activity"/>
    <property type="evidence" value="ECO:0007669"/>
    <property type="project" value="UniProtKB-UniRule"/>
</dbReference>
<evidence type="ECO:0000256" key="6">
    <source>
        <dbReference type="ARBA" id="ARBA00023145"/>
    </source>
</evidence>
<comment type="similarity">
    <text evidence="3 11">Belongs to the gamma-glutamyltransferase family.</text>
</comment>
<sequence>MKKILLILSICFLVIQCKKSAPKTTILETEDHRTYGILADSAMVVSAREEASKIGLAIMKQGGNAFDAMVATDLSLLVSYPFAGNIGGGGFMVYRLKDGKTGSIDYREKAPLKASRDMYLDKKGNVIPNKSTLGAMAVGVPGTVAGLFEVHKKFGTLPIEKLMQPAIDLATNGVVVTKHQARMLNAYRPLFEKANKRTILLDKEWQVGDTIKYPALALTLTRIKDNGRDEFYKGKTADMLVEYVQSLGGIITKEDLASYEAQWRKPITFDYKGNKIISMSPPSSGGICIGQILKSIEPYNINQYAHNSLEYVQLITEAERRTYADRSEFLGDPDFVHVPIDTLLSPYYLSQRMSDFNWDKATKSTDITYGEITLPESDETTHYSIIDQFGNAVAVTTTINGAYGSKVYVKDAGFFLNNEMDDFSSKPGEPNMFGLLGAEANAIAPQKRMLSAMTPTIVEKEGKLKMVIGTPGGSTIITSVMQNILNVLEYDMTMQESVSQPRFHHQWYPDDIKFETTFDSIIFPALRNKGYNIDQSNSRIIGKVDAILVLPNGKLEGGADPRGDDSAEGF</sequence>
<dbReference type="PROSITE" id="PS00462">
    <property type="entry name" value="G_GLU_TRANSPEPTIDASE"/>
    <property type="match status" value="1"/>
</dbReference>
<dbReference type="InterPro" id="IPR000101">
    <property type="entry name" value="GGT_peptidase"/>
</dbReference>
<keyword evidence="4 11" id="KW-0808">Transferase</keyword>
<dbReference type="RefSeq" id="WP_138949392.1">
    <property type="nucleotide sequence ID" value="NZ_CP040749.1"/>
</dbReference>
<comment type="catalytic activity">
    <reaction evidence="1 11">
        <text>an S-substituted glutathione + H2O = an S-substituted L-cysteinylglycine + L-glutamate</text>
        <dbReference type="Rhea" id="RHEA:59468"/>
        <dbReference type="ChEBI" id="CHEBI:15377"/>
        <dbReference type="ChEBI" id="CHEBI:29985"/>
        <dbReference type="ChEBI" id="CHEBI:90779"/>
        <dbReference type="ChEBI" id="CHEBI:143103"/>
        <dbReference type="EC" id="3.4.19.13"/>
    </reaction>
</comment>
<evidence type="ECO:0000313" key="12">
    <source>
        <dbReference type="EMBL" id="QCX38495.1"/>
    </source>
</evidence>
<proteinExistence type="inferred from homology"/>
<dbReference type="GO" id="GO:0006750">
    <property type="term" value="P:glutathione biosynthetic process"/>
    <property type="evidence" value="ECO:0007669"/>
    <property type="project" value="UniProtKB-KW"/>
</dbReference>
<feature type="binding site" evidence="10">
    <location>
        <position position="107"/>
    </location>
    <ligand>
        <name>L-glutamate</name>
        <dbReference type="ChEBI" id="CHEBI:29985"/>
    </ligand>
</feature>
<gene>
    <name evidence="12" type="primary">ggt</name>
    <name evidence="12" type="ORF">FF125_08650</name>
</gene>
<feature type="active site" description="Nucleophile" evidence="9">
    <location>
        <position position="380"/>
    </location>
</feature>
<keyword evidence="5 11" id="KW-0378">Hydrolase</keyword>
<dbReference type="PANTHER" id="PTHR43199">
    <property type="entry name" value="GLUTATHIONE HYDROLASE"/>
    <property type="match status" value="1"/>
</dbReference>
<keyword evidence="6 11" id="KW-0865">Zymogen</keyword>
<organism evidence="12 13">
    <name type="scientific">Aureibaculum algae</name>
    <dbReference type="NCBI Taxonomy" id="2584122"/>
    <lineage>
        <taxon>Bacteria</taxon>
        <taxon>Pseudomonadati</taxon>
        <taxon>Bacteroidota</taxon>
        <taxon>Flavobacteriia</taxon>
        <taxon>Flavobacteriales</taxon>
        <taxon>Flavobacteriaceae</taxon>
        <taxon>Aureibaculum</taxon>
    </lineage>
</organism>
<evidence type="ECO:0000256" key="11">
    <source>
        <dbReference type="RuleBase" id="RU368036"/>
    </source>
</evidence>
<evidence type="ECO:0000256" key="8">
    <source>
        <dbReference type="ARBA" id="ARBA00047417"/>
    </source>
</evidence>
<dbReference type="InterPro" id="IPR029055">
    <property type="entry name" value="Ntn_hydrolases_N"/>
</dbReference>
<feature type="binding site" evidence="10">
    <location>
        <begin position="398"/>
        <end position="400"/>
    </location>
    <ligand>
        <name>L-glutamate</name>
        <dbReference type="ChEBI" id="CHEBI:29985"/>
    </ligand>
</feature>
<keyword evidence="13" id="KW-1185">Reference proteome</keyword>
<dbReference type="PRINTS" id="PR01210">
    <property type="entry name" value="GGTRANSPTASE"/>
</dbReference>
<feature type="binding site" evidence="10">
    <location>
        <position position="473"/>
    </location>
    <ligand>
        <name>L-glutamate</name>
        <dbReference type="ChEBI" id="CHEBI:29985"/>
    </ligand>
</feature>
<dbReference type="OrthoDB" id="9781342at2"/>
<evidence type="ECO:0000256" key="10">
    <source>
        <dbReference type="PIRSR" id="PIRSR600101-2"/>
    </source>
</evidence>
<dbReference type="InterPro" id="IPR043137">
    <property type="entry name" value="GGT_ssub_C"/>
</dbReference>
<dbReference type="InterPro" id="IPR043138">
    <property type="entry name" value="GGT_lsub"/>
</dbReference>
<evidence type="ECO:0000256" key="4">
    <source>
        <dbReference type="ARBA" id="ARBA00022679"/>
    </source>
</evidence>
<dbReference type="KEGG" id="fbe:FF125_08650"/>
<comment type="catalytic activity">
    <reaction evidence="8 11">
        <text>an N-terminal (5-L-glutamyl)-[peptide] + an alpha-amino acid = 5-L-glutamyl amino acid + an N-terminal L-alpha-aminoacyl-[peptide]</text>
        <dbReference type="Rhea" id="RHEA:23904"/>
        <dbReference type="Rhea" id="RHEA-COMP:9780"/>
        <dbReference type="Rhea" id="RHEA-COMP:9795"/>
        <dbReference type="ChEBI" id="CHEBI:77644"/>
        <dbReference type="ChEBI" id="CHEBI:78597"/>
        <dbReference type="ChEBI" id="CHEBI:78599"/>
        <dbReference type="ChEBI" id="CHEBI:78608"/>
        <dbReference type="EC" id="2.3.2.2"/>
    </reaction>
</comment>
<dbReference type="InterPro" id="IPR051792">
    <property type="entry name" value="GGT_bact"/>
</dbReference>
<dbReference type="UniPathway" id="UPA00204"/>
<dbReference type="EC" id="3.4.19.13" evidence="11"/>
<protein>
    <recommendedName>
        <fullName evidence="11">Glutathione hydrolase proenzyme</fullName>
        <ecNumber evidence="11">2.3.2.2</ecNumber>
        <ecNumber evidence="11">3.4.19.13</ecNumber>
    </recommendedName>
    <component>
        <recommendedName>
            <fullName evidence="11">Glutathione hydrolase large chain</fullName>
        </recommendedName>
    </component>
    <component>
        <recommendedName>
            <fullName evidence="11">Glutathione hydrolase small chain</fullName>
        </recommendedName>
    </component>
</protein>
<comment type="subunit">
    <text evidence="11">This enzyme consists of two polypeptide chains, which are synthesized in precursor form from a single polypeptide.</text>
</comment>
<dbReference type="SUPFAM" id="SSF56235">
    <property type="entry name" value="N-terminal nucleophile aminohydrolases (Ntn hydrolases)"/>
    <property type="match status" value="1"/>
</dbReference>
<dbReference type="InterPro" id="IPR055262">
    <property type="entry name" value="GGT_CS"/>
</dbReference>
<dbReference type="NCBIfam" id="TIGR00066">
    <property type="entry name" value="g_glut_trans"/>
    <property type="match status" value="1"/>
</dbReference>
<dbReference type="EC" id="2.3.2.2" evidence="11"/>
<dbReference type="GO" id="GO:0103068">
    <property type="term" value="F:leukotriene C4 gamma-glutamyl transferase activity"/>
    <property type="evidence" value="ECO:0007669"/>
    <property type="project" value="UniProtKB-EC"/>
</dbReference>
<dbReference type="Pfam" id="PF01019">
    <property type="entry name" value="G_glu_transpept"/>
    <property type="match status" value="1"/>
</dbReference>
<dbReference type="Gene3D" id="1.10.246.130">
    <property type="match status" value="1"/>
</dbReference>
<reference evidence="12 13" key="1">
    <citation type="submission" date="2019-05" db="EMBL/GenBank/DDBJ databases">
        <title>Algicella ahnfeltiae gen. nov., sp. nov., a novel marine bacterium of the family Flavobacteriaceae isolated from a red alga.</title>
        <authorList>
            <person name="Nedashkovskaya O.I."/>
            <person name="Kukhlevskiy A.D."/>
            <person name="Kim S.-G."/>
            <person name="Zhukova N.V."/>
            <person name="Mikhailov V.V."/>
        </authorList>
    </citation>
    <scope>NUCLEOTIDE SEQUENCE [LARGE SCALE GENOMIC DNA]</scope>
    <source>
        <strain evidence="12 13">10Alg115</strain>
    </source>
</reference>
<evidence type="ECO:0000313" key="13">
    <source>
        <dbReference type="Proteomes" id="UP000306229"/>
    </source>
</evidence>
<evidence type="ECO:0000256" key="1">
    <source>
        <dbReference type="ARBA" id="ARBA00001049"/>
    </source>
</evidence>
<name>A0A5B7TP46_9FLAO</name>
<dbReference type="Gene3D" id="3.60.20.40">
    <property type="match status" value="1"/>
</dbReference>
<keyword evidence="7 11" id="KW-0012">Acyltransferase</keyword>
<feature type="binding site" evidence="10">
    <location>
        <position position="422"/>
    </location>
    <ligand>
        <name>L-glutamate</name>
        <dbReference type="ChEBI" id="CHEBI:29985"/>
    </ligand>
</feature>
<dbReference type="PANTHER" id="PTHR43199:SF1">
    <property type="entry name" value="GLUTATHIONE HYDROLASE PROENZYME"/>
    <property type="match status" value="1"/>
</dbReference>
<comment type="pathway">
    <text evidence="11">Sulfur metabolism; glutathione metabolism.</text>
</comment>
<comment type="PTM">
    <text evidence="11">Cleaved by autocatalysis into a large and a small subunit.</text>
</comment>
<evidence type="ECO:0000256" key="2">
    <source>
        <dbReference type="ARBA" id="ARBA00001089"/>
    </source>
</evidence>
<evidence type="ECO:0000256" key="7">
    <source>
        <dbReference type="ARBA" id="ARBA00023315"/>
    </source>
</evidence>
<accession>A0A5B7TP46</accession>